<reference evidence="2 3" key="1">
    <citation type="submission" date="2022-11" db="EMBL/GenBank/DDBJ databases">
        <title>Minimal conservation of predation-associated metabolite biosynthetic gene clusters underscores biosynthetic potential of Myxococcota including descriptions for ten novel species: Archangium lansinium sp. nov., Myxococcus landrumus sp. nov., Nannocystis bai.</title>
        <authorList>
            <person name="Ahearne A."/>
            <person name="Stevens C."/>
            <person name="Phillips K."/>
        </authorList>
    </citation>
    <scope>NUCLEOTIDE SEQUENCE [LARGE SCALE GENOMIC DNA]</scope>
    <source>
        <strain evidence="2 3">MIWBW</strain>
    </source>
</reference>
<keyword evidence="3" id="KW-1185">Reference proteome</keyword>
<dbReference type="RefSeq" id="WP_267534765.1">
    <property type="nucleotide sequence ID" value="NZ_JAPNKA010000001.1"/>
</dbReference>
<accession>A0ABT4A2M0</accession>
<name>A0ABT4A2M0_9BACT</name>
<organism evidence="2 3">
    <name type="scientific">Archangium lansingense</name>
    <dbReference type="NCBI Taxonomy" id="2995310"/>
    <lineage>
        <taxon>Bacteria</taxon>
        <taxon>Pseudomonadati</taxon>
        <taxon>Myxococcota</taxon>
        <taxon>Myxococcia</taxon>
        <taxon>Myxococcales</taxon>
        <taxon>Cystobacterineae</taxon>
        <taxon>Archangiaceae</taxon>
        <taxon>Archangium</taxon>
    </lineage>
</organism>
<evidence type="ECO:0000313" key="3">
    <source>
        <dbReference type="Proteomes" id="UP001207654"/>
    </source>
</evidence>
<keyword evidence="1" id="KW-0472">Membrane</keyword>
<dbReference type="EMBL" id="JAPNKA010000001">
    <property type="protein sequence ID" value="MCY1075851.1"/>
    <property type="molecule type" value="Genomic_DNA"/>
</dbReference>
<evidence type="ECO:0008006" key="4">
    <source>
        <dbReference type="Google" id="ProtNLM"/>
    </source>
</evidence>
<evidence type="ECO:0000256" key="1">
    <source>
        <dbReference type="SAM" id="Phobius"/>
    </source>
</evidence>
<comment type="caution">
    <text evidence="2">The sequence shown here is derived from an EMBL/GenBank/DDBJ whole genome shotgun (WGS) entry which is preliminary data.</text>
</comment>
<evidence type="ECO:0000313" key="2">
    <source>
        <dbReference type="EMBL" id="MCY1075851.1"/>
    </source>
</evidence>
<dbReference type="PROSITE" id="PS51257">
    <property type="entry name" value="PROKAR_LIPOPROTEIN"/>
    <property type="match status" value="1"/>
</dbReference>
<sequence length="173" mass="19127">MRWCRSRTARVWTINTFVLTFACAWLDTSESDVVNVYEGGIQPPLPLRTHAKAAYAALLQVLAFVTPPLMGLTLVLLVGVLWSRAIRSARLVFLPTLLALFAAMMLASRVVIHALWAAHMPDPPAWIIEFSMDMGPWRRAAFLGGLWLVVLGGVALLIRAFRVHVLRTAAPIA</sequence>
<proteinExistence type="predicted"/>
<keyword evidence="1" id="KW-0812">Transmembrane</keyword>
<feature type="transmembrane region" description="Helical" evidence="1">
    <location>
        <begin position="92"/>
        <end position="117"/>
    </location>
</feature>
<dbReference type="Proteomes" id="UP001207654">
    <property type="component" value="Unassembled WGS sequence"/>
</dbReference>
<feature type="transmembrane region" description="Helical" evidence="1">
    <location>
        <begin position="137"/>
        <end position="158"/>
    </location>
</feature>
<gene>
    <name evidence="2" type="ORF">OV287_15365</name>
</gene>
<keyword evidence="1" id="KW-1133">Transmembrane helix</keyword>
<protein>
    <recommendedName>
        <fullName evidence="4">DUF1772 domain-containing protein</fullName>
    </recommendedName>
</protein>
<feature type="transmembrane region" description="Helical" evidence="1">
    <location>
        <begin position="55"/>
        <end position="80"/>
    </location>
</feature>